<accession>B0SW80</accession>
<dbReference type="HOGENOM" id="CLU_1999800_0_0_5"/>
<dbReference type="EMBL" id="CP000927">
    <property type="protein sequence ID" value="ABZ70077.1"/>
    <property type="molecule type" value="Genomic_DNA"/>
</dbReference>
<dbReference type="eggNOG" id="ENOG502ZX28">
    <property type="taxonomic scope" value="Bacteria"/>
</dbReference>
<protein>
    <recommendedName>
        <fullName evidence="2">Rv0623 family protein transcription factor</fullName>
    </recommendedName>
</protein>
<evidence type="ECO:0000313" key="1">
    <source>
        <dbReference type="EMBL" id="ABZ70077.1"/>
    </source>
</evidence>
<dbReference type="KEGG" id="cak:Caul_0946"/>
<organism evidence="1">
    <name type="scientific">Caulobacter sp. (strain K31)</name>
    <dbReference type="NCBI Taxonomy" id="366602"/>
    <lineage>
        <taxon>Bacteria</taxon>
        <taxon>Pseudomonadati</taxon>
        <taxon>Pseudomonadota</taxon>
        <taxon>Alphaproteobacteria</taxon>
        <taxon>Caulobacterales</taxon>
        <taxon>Caulobacteraceae</taxon>
        <taxon>Caulobacter</taxon>
    </lineage>
</organism>
<dbReference type="STRING" id="366602.Caul_0946"/>
<dbReference type="InterPro" id="IPR011660">
    <property type="entry name" value="VapB-like"/>
</dbReference>
<name>B0SW80_CAUSK</name>
<proteinExistence type="predicted"/>
<reference evidence="1" key="1">
    <citation type="submission" date="2008-01" db="EMBL/GenBank/DDBJ databases">
        <title>Complete sequence of chromosome of Caulobacter sp. K31.</title>
        <authorList>
            <consortium name="US DOE Joint Genome Institute"/>
            <person name="Copeland A."/>
            <person name="Lucas S."/>
            <person name="Lapidus A."/>
            <person name="Barry K."/>
            <person name="Glavina del Rio T."/>
            <person name="Dalin E."/>
            <person name="Tice H."/>
            <person name="Pitluck S."/>
            <person name="Bruce D."/>
            <person name="Goodwin L."/>
            <person name="Thompson L.S."/>
            <person name="Brettin T."/>
            <person name="Detter J.C."/>
            <person name="Han C."/>
            <person name="Schmutz J."/>
            <person name="Larimer F."/>
            <person name="Land M."/>
            <person name="Hauser L."/>
            <person name="Kyrpides N."/>
            <person name="Kim E."/>
            <person name="Stephens C."/>
            <person name="Richardson P."/>
        </authorList>
    </citation>
    <scope>NUCLEOTIDE SEQUENCE [LARGE SCALE GENOMIC DNA]</scope>
    <source>
        <strain evidence="1">K31</strain>
    </source>
</reference>
<dbReference type="AlphaFoldDB" id="B0SW80"/>
<gene>
    <name evidence="1" type="ordered locus">Caul_0946</name>
</gene>
<dbReference type="Pfam" id="PF07704">
    <property type="entry name" value="PSK_trans_fac"/>
    <property type="match status" value="1"/>
</dbReference>
<evidence type="ECO:0008006" key="2">
    <source>
        <dbReference type="Google" id="ProtNLM"/>
    </source>
</evidence>
<sequence length="124" mass="14228">MIALLLAARFDVAWLPDCAFVRMTAARRHDRLRNVMTKPGPIQIRNAEVVENIRELARLRGAGLTETVEAAVRETLERERRHQTASLEGRRAKVMETLERFWALPRTGEILTDADLYDEDGFPK</sequence>